<proteinExistence type="predicted"/>
<comment type="caution">
    <text evidence="2">The sequence shown here is derived from an EMBL/GenBank/DDBJ whole genome shotgun (WGS) entry which is preliminary data.</text>
</comment>
<accession>A0AB34J132</accession>
<dbReference type="AlphaFoldDB" id="A0AB34J132"/>
<evidence type="ECO:0000313" key="2">
    <source>
        <dbReference type="EMBL" id="KAL1510570.1"/>
    </source>
</evidence>
<keyword evidence="3" id="KW-1185">Reference proteome</keyword>
<sequence>MGDRGKRPRPEETGRPEAHGPRGSVWGRLGGNHPPPPPPGGGYRGGGPHGGSKRQQRDGGGPTPPGEQLDDEGYLWFDARSGVCTYFQDRRRKWPFTTNAAGKEHLLALVAANAALRKRNASLLEAAGEPRRVVAEGERLYVEKPTLRGEQNVTWSFDEYGHPGLQLYYLKLKSWQRFTETYALLERAHRRGLFDAPPPTGRPLRVVALGGGPGYELLAAQRFFGGLAGVERVELINTDIQPTWRSYSEALGFRFEVHDISKGALERTCGLPLDEIDYVIVSYVCIYVAKQRGNPAHEAVCDEFHRMLRSGVRAILVSERSEETVACDMMEERGVVVERLIEQSLGKDERQSLFLSESAAVLPRPRPSREEDERELTFTNVPFEEHKIKRGGAAGAGGSQTKWYS</sequence>
<protein>
    <recommendedName>
        <fullName evidence="4">Methyltransferase type 11 domain-containing protein</fullName>
    </recommendedName>
</protein>
<dbReference type="SUPFAM" id="SSF53335">
    <property type="entry name" value="S-adenosyl-L-methionine-dependent methyltransferases"/>
    <property type="match status" value="1"/>
</dbReference>
<gene>
    <name evidence="2" type="ORF">AB1Y20_006871</name>
</gene>
<evidence type="ECO:0000256" key="1">
    <source>
        <dbReference type="SAM" id="MobiDB-lite"/>
    </source>
</evidence>
<feature type="compositionally biased region" description="Gly residues" evidence="1">
    <location>
        <begin position="41"/>
        <end position="50"/>
    </location>
</feature>
<dbReference type="Proteomes" id="UP001515480">
    <property type="component" value="Unassembled WGS sequence"/>
</dbReference>
<feature type="compositionally biased region" description="Basic and acidic residues" evidence="1">
    <location>
        <begin position="1"/>
        <end position="20"/>
    </location>
</feature>
<evidence type="ECO:0008006" key="4">
    <source>
        <dbReference type="Google" id="ProtNLM"/>
    </source>
</evidence>
<dbReference type="Gene3D" id="3.40.50.150">
    <property type="entry name" value="Vaccinia Virus protein VP39"/>
    <property type="match status" value="1"/>
</dbReference>
<dbReference type="EMBL" id="JBGBPQ010000015">
    <property type="protein sequence ID" value="KAL1510570.1"/>
    <property type="molecule type" value="Genomic_DNA"/>
</dbReference>
<evidence type="ECO:0000313" key="3">
    <source>
        <dbReference type="Proteomes" id="UP001515480"/>
    </source>
</evidence>
<organism evidence="2 3">
    <name type="scientific">Prymnesium parvum</name>
    <name type="common">Toxic golden alga</name>
    <dbReference type="NCBI Taxonomy" id="97485"/>
    <lineage>
        <taxon>Eukaryota</taxon>
        <taxon>Haptista</taxon>
        <taxon>Haptophyta</taxon>
        <taxon>Prymnesiophyceae</taxon>
        <taxon>Prymnesiales</taxon>
        <taxon>Prymnesiaceae</taxon>
        <taxon>Prymnesium</taxon>
    </lineage>
</organism>
<name>A0AB34J132_PRYPA</name>
<dbReference type="InterPro" id="IPR029063">
    <property type="entry name" value="SAM-dependent_MTases_sf"/>
</dbReference>
<reference evidence="2 3" key="1">
    <citation type="journal article" date="2024" name="Science">
        <title>Giant polyketide synthase enzymes in the biosynthesis of giant marine polyether toxins.</title>
        <authorList>
            <person name="Fallon T.R."/>
            <person name="Shende V.V."/>
            <person name="Wierzbicki I.H."/>
            <person name="Pendleton A.L."/>
            <person name="Watervoot N.F."/>
            <person name="Auber R.P."/>
            <person name="Gonzalez D.J."/>
            <person name="Wisecaver J.H."/>
            <person name="Moore B.S."/>
        </authorList>
    </citation>
    <scope>NUCLEOTIDE SEQUENCE [LARGE SCALE GENOMIC DNA]</scope>
    <source>
        <strain evidence="2 3">12B1</strain>
    </source>
</reference>
<feature type="region of interest" description="Disordered" evidence="1">
    <location>
        <begin position="1"/>
        <end position="71"/>
    </location>
</feature>